<dbReference type="EC" id="1.8.7.1" evidence="4"/>
<proteinExistence type="inferred from homology"/>
<dbReference type="Gene3D" id="3.90.480.20">
    <property type="match status" value="1"/>
</dbReference>
<feature type="domain" description="Nitrite/Sulfite reductase ferredoxin-like" evidence="15">
    <location>
        <begin position="349"/>
        <end position="414"/>
    </location>
</feature>
<gene>
    <name evidence="16" type="ORF">OGH68_29635</name>
</gene>
<keyword evidence="5" id="KW-0004">4Fe-4S</keyword>
<dbReference type="PRINTS" id="PR00397">
    <property type="entry name" value="SIROHAEM"/>
</dbReference>
<comment type="cofactor">
    <cofactor evidence="1">
        <name>[4Fe-4S] cluster</name>
        <dbReference type="ChEBI" id="CHEBI:49883"/>
    </cofactor>
</comment>
<protein>
    <recommendedName>
        <fullName evidence="4">assimilatory sulfite reductase (ferredoxin)</fullName>
        <ecNumber evidence="4">1.8.7.1</ecNumber>
    </recommendedName>
</protein>
<keyword evidence="6" id="KW-0349">Heme</keyword>
<comment type="function">
    <text evidence="2">Catalyzes the reduction of sulfite to sulfide, a step in the biosynthesis of sulfur-containing amino acids and cofactors.</text>
</comment>
<organism evidence="16 17">
    <name type="scientific">Streptomyces peucetius</name>
    <dbReference type="NCBI Taxonomy" id="1950"/>
    <lineage>
        <taxon>Bacteria</taxon>
        <taxon>Bacillati</taxon>
        <taxon>Actinomycetota</taxon>
        <taxon>Actinomycetes</taxon>
        <taxon>Kitasatosporales</taxon>
        <taxon>Streptomycetaceae</taxon>
        <taxon>Streptomyces</taxon>
    </lineage>
</organism>
<evidence type="ECO:0000256" key="9">
    <source>
        <dbReference type="ARBA" id="ARBA00023002"/>
    </source>
</evidence>
<keyword evidence="10" id="KW-0408">Iron</keyword>
<evidence type="ECO:0000256" key="8">
    <source>
        <dbReference type="ARBA" id="ARBA00022784"/>
    </source>
</evidence>
<evidence type="ECO:0000256" key="3">
    <source>
        <dbReference type="ARBA" id="ARBA00010429"/>
    </source>
</evidence>
<feature type="domain" description="Nitrite/sulphite reductase 4Fe-4S" evidence="14">
    <location>
        <begin position="172"/>
        <end position="327"/>
    </location>
</feature>
<keyword evidence="7" id="KW-0479">Metal-binding</keyword>
<evidence type="ECO:0000259" key="14">
    <source>
        <dbReference type="Pfam" id="PF01077"/>
    </source>
</evidence>
<dbReference type="InterPro" id="IPR006066">
    <property type="entry name" value="NO2/SO3_Rdtase_FeS/sirohaem_BS"/>
</dbReference>
<evidence type="ECO:0000256" key="4">
    <source>
        <dbReference type="ARBA" id="ARBA00012353"/>
    </source>
</evidence>
<comment type="similarity">
    <text evidence="3">Belongs to the nitrite and sulfite reductase 4Fe-4S domain family.</text>
</comment>
<feature type="region of interest" description="Disordered" evidence="13">
    <location>
        <begin position="1"/>
        <end position="46"/>
    </location>
</feature>
<feature type="domain" description="Nitrite/sulphite reductase 4Fe-4S" evidence="14">
    <location>
        <begin position="426"/>
        <end position="562"/>
    </location>
</feature>
<dbReference type="Gene3D" id="3.30.413.10">
    <property type="entry name" value="Sulfite Reductase Hemoprotein, domain 1"/>
    <property type="match status" value="2"/>
</dbReference>
<sequence>MAASPEKPASVTPRRKAGRHRGEGQWAMGHHTPLNGNEQTKKDDDGLNVRTRIETIYAHRGFDSIDGADLRGRMRWWGLYTQRKPGIDGGKTAILEPEELDDEYFMLRVRIDGGRLTTEQLRVVGEISQEFARGTADLTDRQNVQYHWIRIEDVPEIWRRLEAVGLSTTEACGDTPRTILGSPVAGIAADEIVDGTPAIDEIHRRYIGNKEFSNLPRKFKTAVSGSPLLDVAHEINDVAFVGVNHPEHGPGFDLWVGGGLSTNPKLGVRLGAWVPADEVPDAWEGVVSIFRDYGYRRLRNRARLKFLVADWGPEKFRRVLEDEYLKRPLLDGPAPEQPAQQWRDHIGVHRQQDGRFYVGFAPRVGRVDGATLTKIAELAEGHGSGRVRTTVEQKMIVLDVTEDRVDSLVAGLEALDLRVTPSPFRRGTMACTGIEFCKLAIVETKGRGSALIDELERRLPAFEEPITINLNGCPNACARIQTADIGLKGQLVLDDDGNQVEGYQVHLGGALGLDPAFGRKVRGLKVTSAELPDYVERVLKRFEKEREDGERFAAWAARASEEALS</sequence>
<dbReference type="PANTHER" id="PTHR32439:SF0">
    <property type="entry name" value="FERREDOXIN--NITRITE REDUCTASE, CHLOROPLASTIC"/>
    <property type="match status" value="1"/>
</dbReference>
<evidence type="ECO:0000256" key="2">
    <source>
        <dbReference type="ARBA" id="ARBA00003247"/>
    </source>
</evidence>
<dbReference type="PROSITE" id="PS00365">
    <property type="entry name" value="NIR_SIR"/>
    <property type="match status" value="1"/>
</dbReference>
<keyword evidence="11" id="KW-0411">Iron-sulfur</keyword>
<evidence type="ECO:0000259" key="15">
    <source>
        <dbReference type="Pfam" id="PF03460"/>
    </source>
</evidence>
<evidence type="ECO:0000256" key="6">
    <source>
        <dbReference type="ARBA" id="ARBA00022617"/>
    </source>
</evidence>
<dbReference type="InterPro" id="IPR006067">
    <property type="entry name" value="NO2/SO3_Rdtase_4Fe4S_dom"/>
</dbReference>
<keyword evidence="8" id="KW-0883">Thioether bond</keyword>
<dbReference type="Proteomes" id="UP001163878">
    <property type="component" value="Chromosome"/>
</dbReference>
<evidence type="ECO:0000256" key="5">
    <source>
        <dbReference type="ARBA" id="ARBA00022485"/>
    </source>
</evidence>
<reference evidence="16" key="1">
    <citation type="submission" date="2022-10" db="EMBL/GenBank/DDBJ databases">
        <title>Cytochrome P450 Catalyzes Benzene Ring Formation in the Biosynthesis of Trialkyl-Substituted Aromatic Polyketides.</title>
        <authorList>
            <person name="Zhao E."/>
            <person name="Ge H."/>
        </authorList>
    </citation>
    <scope>NUCLEOTIDE SEQUENCE</scope>
    <source>
        <strain evidence="16">NA0869</strain>
    </source>
</reference>
<evidence type="ECO:0000256" key="1">
    <source>
        <dbReference type="ARBA" id="ARBA00001966"/>
    </source>
</evidence>
<feature type="domain" description="Nitrite/Sulfite reductase ferredoxin-like" evidence="15">
    <location>
        <begin position="101"/>
        <end position="164"/>
    </location>
</feature>
<dbReference type="EMBL" id="CP107567">
    <property type="protein sequence ID" value="UYQ65216.1"/>
    <property type="molecule type" value="Genomic_DNA"/>
</dbReference>
<evidence type="ECO:0000256" key="12">
    <source>
        <dbReference type="ARBA" id="ARBA00049518"/>
    </source>
</evidence>
<keyword evidence="9" id="KW-0560">Oxidoreductase</keyword>
<dbReference type="SUPFAM" id="SSF56014">
    <property type="entry name" value="Nitrite and sulphite reductase 4Fe-4S domain-like"/>
    <property type="match status" value="2"/>
</dbReference>
<evidence type="ECO:0000313" key="16">
    <source>
        <dbReference type="EMBL" id="UYQ65216.1"/>
    </source>
</evidence>
<dbReference type="Pfam" id="PF03460">
    <property type="entry name" value="NIR_SIR_ferr"/>
    <property type="match status" value="2"/>
</dbReference>
<evidence type="ECO:0000313" key="17">
    <source>
        <dbReference type="Proteomes" id="UP001163878"/>
    </source>
</evidence>
<evidence type="ECO:0000256" key="7">
    <source>
        <dbReference type="ARBA" id="ARBA00022723"/>
    </source>
</evidence>
<accession>A0ABY6IDX9</accession>
<name>A0ABY6IDX9_STRPE</name>
<dbReference type="PANTHER" id="PTHR32439">
    <property type="entry name" value="FERREDOXIN--NITRITE REDUCTASE, CHLOROPLASTIC"/>
    <property type="match status" value="1"/>
</dbReference>
<dbReference type="InterPro" id="IPR051329">
    <property type="entry name" value="NIR_SIR_4Fe-4S"/>
</dbReference>
<dbReference type="SUPFAM" id="SSF55124">
    <property type="entry name" value="Nitrite/Sulfite reductase N-terminal domain-like"/>
    <property type="match status" value="2"/>
</dbReference>
<evidence type="ECO:0000256" key="11">
    <source>
        <dbReference type="ARBA" id="ARBA00023014"/>
    </source>
</evidence>
<evidence type="ECO:0000256" key="10">
    <source>
        <dbReference type="ARBA" id="ARBA00023004"/>
    </source>
</evidence>
<dbReference type="InterPro" id="IPR036136">
    <property type="entry name" value="Nit/Sulf_reduc_fer-like_dom_sf"/>
</dbReference>
<evidence type="ECO:0000256" key="13">
    <source>
        <dbReference type="SAM" id="MobiDB-lite"/>
    </source>
</evidence>
<dbReference type="InterPro" id="IPR005117">
    <property type="entry name" value="NiRdtase/SiRdtase_haem-b_fer"/>
</dbReference>
<dbReference type="InterPro" id="IPR045854">
    <property type="entry name" value="NO2/SO3_Rdtase_4Fe4S_sf"/>
</dbReference>
<dbReference type="Pfam" id="PF01077">
    <property type="entry name" value="NIR_SIR"/>
    <property type="match status" value="2"/>
</dbReference>
<comment type="catalytic activity">
    <reaction evidence="12">
        <text>hydrogen sulfide + 6 oxidized [2Fe-2S]-[ferredoxin] + 3 H2O = sulfite + 6 reduced [2Fe-2S]-[ferredoxin] + 7 H(+)</text>
        <dbReference type="Rhea" id="RHEA:23132"/>
        <dbReference type="Rhea" id="RHEA-COMP:10000"/>
        <dbReference type="Rhea" id="RHEA-COMP:10001"/>
        <dbReference type="ChEBI" id="CHEBI:15377"/>
        <dbReference type="ChEBI" id="CHEBI:15378"/>
        <dbReference type="ChEBI" id="CHEBI:17359"/>
        <dbReference type="ChEBI" id="CHEBI:29919"/>
        <dbReference type="ChEBI" id="CHEBI:33737"/>
        <dbReference type="ChEBI" id="CHEBI:33738"/>
        <dbReference type="EC" id="1.8.7.1"/>
    </reaction>
</comment>
<keyword evidence="17" id="KW-1185">Reference proteome</keyword>
<dbReference type="RefSeq" id="WP_264248203.1">
    <property type="nucleotide sequence ID" value="NZ_CP107567.1"/>
</dbReference>